<dbReference type="GO" id="GO:0005886">
    <property type="term" value="C:plasma membrane"/>
    <property type="evidence" value="ECO:0007669"/>
    <property type="project" value="UniProtKB-SubCell"/>
</dbReference>
<feature type="transmembrane region" description="Helical" evidence="7">
    <location>
        <begin position="32"/>
        <end position="53"/>
    </location>
</feature>
<dbReference type="GO" id="GO:0055085">
    <property type="term" value="P:transmembrane transport"/>
    <property type="evidence" value="ECO:0007669"/>
    <property type="project" value="InterPro"/>
</dbReference>
<dbReference type="RefSeq" id="WP_193927414.1">
    <property type="nucleotide sequence ID" value="NZ_JADEYC010000009.1"/>
</dbReference>
<evidence type="ECO:0000256" key="1">
    <source>
        <dbReference type="ARBA" id="ARBA00004651"/>
    </source>
</evidence>
<evidence type="ECO:0000256" key="2">
    <source>
        <dbReference type="ARBA" id="ARBA00022448"/>
    </source>
</evidence>
<accession>A0A929B9D6</accession>
<protein>
    <submittedName>
        <fullName evidence="9">ABC transporter permease</fullName>
    </submittedName>
</protein>
<keyword evidence="6 7" id="KW-0472">Membrane</keyword>
<sequence length="337" mass="34957">MTGSLPASAERTAPARVRTAGTGFGRFAARRLVIGAGQVLVLLVLVFGLSLLLPGDAADVQSSDAFSTEQRAETRQLLGLDVAPVTRFADWLGQVARGDLGTSYATGGPVAELIAEPFAITAIMAVLTTLLLLPVAGAAGFAAGLRPGSLRDRAITAVSVFFDSIPDFVLAVLLVAYVAIGLGWFPATFLGADVSTMLTEPGYLVLPLVVMVARVAAPLVRLVRAGVISVMHEPYIAQAVRLGVPRRSLLVRHVAPNALGSAVQELGRTGDGLLSGVLIVEAVFVMPGVASALIDAIGNRDQPVILAIVLITGLVAIAVNLGIDLAGRRMVPRREHA</sequence>
<evidence type="ECO:0000256" key="5">
    <source>
        <dbReference type="ARBA" id="ARBA00022989"/>
    </source>
</evidence>
<evidence type="ECO:0000313" key="9">
    <source>
        <dbReference type="EMBL" id="MBE9373963.1"/>
    </source>
</evidence>
<feature type="domain" description="ABC transmembrane type-1" evidence="8">
    <location>
        <begin position="118"/>
        <end position="323"/>
    </location>
</feature>
<dbReference type="PANTHER" id="PTHR43163:SF3">
    <property type="entry name" value="PEPTIDE ABC TRANSPORTER PERMEASE PROTEIN"/>
    <property type="match status" value="1"/>
</dbReference>
<dbReference type="PANTHER" id="PTHR43163">
    <property type="entry name" value="DIPEPTIDE TRANSPORT SYSTEM PERMEASE PROTEIN DPPB-RELATED"/>
    <property type="match status" value="1"/>
</dbReference>
<dbReference type="InterPro" id="IPR000515">
    <property type="entry name" value="MetI-like"/>
</dbReference>
<comment type="caution">
    <text evidence="9">The sequence shown here is derived from an EMBL/GenBank/DDBJ whole genome shotgun (WGS) entry which is preliminary data.</text>
</comment>
<evidence type="ECO:0000256" key="3">
    <source>
        <dbReference type="ARBA" id="ARBA00022475"/>
    </source>
</evidence>
<feature type="transmembrane region" description="Helical" evidence="7">
    <location>
        <begin position="205"/>
        <end position="223"/>
    </location>
</feature>
<organism evidence="9 10">
    <name type="scientific">Saccharopolyspora montiporae</name>
    <dbReference type="NCBI Taxonomy" id="2781240"/>
    <lineage>
        <taxon>Bacteria</taxon>
        <taxon>Bacillati</taxon>
        <taxon>Actinomycetota</taxon>
        <taxon>Actinomycetes</taxon>
        <taxon>Pseudonocardiales</taxon>
        <taxon>Pseudonocardiaceae</taxon>
        <taxon>Saccharopolyspora</taxon>
    </lineage>
</organism>
<feature type="transmembrane region" description="Helical" evidence="7">
    <location>
        <begin position="165"/>
        <end position="185"/>
    </location>
</feature>
<keyword evidence="4 7" id="KW-0812">Transmembrane</keyword>
<feature type="transmembrane region" description="Helical" evidence="7">
    <location>
        <begin position="304"/>
        <end position="323"/>
    </location>
</feature>
<comment type="similarity">
    <text evidence="7">Belongs to the binding-protein-dependent transport system permease family.</text>
</comment>
<evidence type="ECO:0000256" key="4">
    <source>
        <dbReference type="ARBA" id="ARBA00022692"/>
    </source>
</evidence>
<keyword evidence="5 7" id="KW-1133">Transmembrane helix</keyword>
<keyword evidence="10" id="KW-1185">Reference proteome</keyword>
<feature type="transmembrane region" description="Helical" evidence="7">
    <location>
        <begin position="273"/>
        <end position="298"/>
    </location>
</feature>
<evidence type="ECO:0000256" key="6">
    <source>
        <dbReference type="ARBA" id="ARBA00023136"/>
    </source>
</evidence>
<keyword evidence="2 7" id="KW-0813">Transport</keyword>
<keyword evidence="3" id="KW-1003">Cell membrane</keyword>
<proteinExistence type="inferred from homology"/>
<gene>
    <name evidence="9" type="ORF">IQ251_05830</name>
</gene>
<dbReference type="AlphaFoldDB" id="A0A929B9D6"/>
<evidence type="ECO:0000259" key="8">
    <source>
        <dbReference type="PROSITE" id="PS50928"/>
    </source>
</evidence>
<feature type="transmembrane region" description="Helical" evidence="7">
    <location>
        <begin position="118"/>
        <end position="145"/>
    </location>
</feature>
<dbReference type="InterPro" id="IPR035906">
    <property type="entry name" value="MetI-like_sf"/>
</dbReference>
<name>A0A929B9D6_9PSEU</name>
<dbReference type="EMBL" id="JADEYC010000009">
    <property type="protein sequence ID" value="MBE9373963.1"/>
    <property type="molecule type" value="Genomic_DNA"/>
</dbReference>
<dbReference type="CDD" id="cd06261">
    <property type="entry name" value="TM_PBP2"/>
    <property type="match status" value="1"/>
</dbReference>
<comment type="subcellular location">
    <subcellularLocation>
        <location evidence="1 7">Cell membrane</location>
        <topology evidence="1 7">Multi-pass membrane protein</topology>
    </subcellularLocation>
</comment>
<dbReference type="PROSITE" id="PS50928">
    <property type="entry name" value="ABC_TM1"/>
    <property type="match status" value="1"/>
</dbReference>
<evidence type="ECO:0000313" key="10">
    <source>
        <dbReference type="Proteomes" id="UP000598360"/>
    </source>
</evidence>
<dbReference type="Proteomes" id="UP000598360">
    <property type="component" value="Unassembled WGS sequence"/>
</dbReference>
<dbReference type="Gene3D" id="1.10.3720.10">
    <property type="entry name" value="MetI-like"/>
    <property type="match status" value="1"/>
</dbReference>
<reference evidence="9" key="1">
    <citation type="submission" date="2020-10" db="EMBL/GenBank/DDBJ databases">
        <title>Diversity and distribution of actinomycetes associated with coral in the coast of Hainan.</title>
        <authorList>
            <person name="Li F."/>
        </authorList>
    </citation>
    <scope>NUCLEOTIDE SEQUENCE</scope>
    <source>
        <strain evidence="9">HNM0983</strain>
    </source>
</reference>
<dbReference type="SUPFAM" id="SSF161098">
    <property type="entry name" value="MetI-like"/>
    <property type="match status" value="1"/>
</dbReference>
<dbReference type="Pfam" id="PF00528">
    <property type="entry name" value="BPD_transp_1"/>
    <property type="match status" value="1"/>
</dbReference>
<evidence type="ECO:0000256" key="7">
    <source>
        <dbReference type="RuleBase" id="RU363032"/>
    </source>
</evidence>